<comment type="caution">
    <text evidence="4">The sequence shown here is derived from an EMBL/GenBank/DDBJ whole genome shotgun (WGS) entry which is preliminary data.</text>
</comment>
<evidence type="ECO:0000256" key="2">
    <source>
        <dbReference type="ARBA" id="ARBA00023237"/>
    </source>
</evidence>
<accession>A0ABQ2CZG4</accession>
<organism evidence="4 5">
    <name type="scientific">Deinococcus roseus</name>
    <dbReference type="NCBI Taxonomy" id="392414"/>
    <lineage>
        <taxon>Bacteria</taxon>
        <taxon>Thermotogati</taxon>
        <taxon>Deinococcota</taxon>
        <taxon>Deinococci</taxon>
        <taxon>Deinococcales</taxon>
        <taxon>Deinococcaceae</taxon>
        <taxon>Deinococcus</taxon>
    </lineage>
</organism>
<evidence type="ECO:0000313" key="5">
    <source>
        <dbReference type="Proteomes" id="UP000632222"/>
    </source>
</evidence>
<name>A0ABQ2CZG4_9DEIO</name>
<keyword evidence="3" id="KW-1133">Transmembrane helix</keyword>
<dbReference type="Proteomes" id="UP000632222">
    <property type="component" value="Unassembled WGS sequence"/>
</dbReference>
<protein>
    <recommendedName>
        <fullName evidence="6">Prepilin-type cleavage/methylation domain-containing protein</fullName>
    </recommendedName>
</protein>
<keyword evidence="3" id="KW-0812">Transmembrane</keyword>
<dbReference type="NCBIfam" id="TIGR02532">
    <property type="entry name" value="IV_pilin_GFxxxE"/>
    <property type="match status" value="1"/>
</dbReference>
<dbReference type="InterPro" id="IPR012902">
    <property type="entry name" value="N_methyl_site"/>
</dbReference>
<dbReference type="PROSITE" id="PS00409">
    <property type="entry name" value="PROKAR_NTER_METHYL"/>
    <property type="match status" value="1"/>
</dbReference>
<evidence type="ECO:0000256" key="1">
    <source>
        <dbReference type="ARBA" id="ARBA00004442"/>
    </source>
</evidence>
<dbReference type="RefSeq" id="WP_189002774.1">
    <property type="nucleotide sequence ID" value="NZ_BMOD01000007.1"/>
</dbReference>
<reference evidence="5" key="1">
    <citation type="journal article" date="2019" name="Int. J. Syst. Evol. Microbiol.">
        <title>The Global Catalogue of Microorganisms (GCM) 10K type strain sequencing project: providing services to taxonomists for standard genome sequencing and annotation.</title>
        <authorList>
            <consortium name="The Broad Institute Genomics Platform"/>
            <consortium name="The Broad Institute Genome Sequencing Center for Infectious Disease"/>
            <person name="Wu L."/>
            <person name="Ma J."/>
        </authorList>
    </citation>
    <scope>NUCLEOTIDE SEQUENCE [LARGE SCALE GENOMIC DNA]</scope>
    <source>
        <strain evidence="5">JCM 14370</strain>
    </source>
</reference>
<keyword evidence="3" id="KW-0472">Membrane</keyword>
<proteinExistence type="predicted"/>
<evidence type="ECO:0000313" key="4">
    <source>
        <dbReference type="EMBL" id="GGJ35756.1"/>
    </source>
</evidence>
<evidence type="ECO:0000256" key="3">
    <source>
        <dbReference type="SAM" id="Phobius"/>
    </source>
</evidence>
<sequence>MKQAPASSQNRGLTLVEVLVSMTLLVGLASMSMNVIPLTKLNRNATSDQTATLAVKQYMETVASNWKTQATFDAGTLPSYSNLITDYTCTVQVTDPDNIAAPSKALRKRLTLSCTKSGSSSLNYVAEYARPTS</sequence>
<evidence type="ECO:0008006" key="6">
    <source>
        <dbReference type="Google" id="ProtNLM"/>
    </source>
</evidence>
<keyword evidence="2" id="KW-0998">Cell outer membrane</keyword>
<gene>
    <name evidence="4" type="ORF">GCM10008938_22350</name>
</gene>
<feature type="transmembrane region" description="Helical" evidence="3">
    <location>
        <begin position="12"/>
        <end position="33"/>
    </location>
</feature>
<keyword evidence="5" id="KW-1185">Reference proteome</keyword>
<dbReference type="EMBL" id="BMOD01000007">
    <property type="protein sequence ID" value="GGJ35756.1"/>
    <property type="molecule type" value="Genomic_DNA"/>
</dbReference>
<dbReference type="Pfam" id="PF07963">
    <property type="entry name" value="N_methyl"/>
    <property type="match status" value="1"/>
</dbReference>
<comment type="subcellular location">
    <subcellularLocation>
        <location evidence="1">Cell outer membrane</location>
    </subcellularLocation>
</comment>